<dbReference type="GO" id="GO:0015558">
    <property type="term" value="F:secondary active p-aminobenzoyl-glutamate transmembrane transporter activity"/>
    <property type="evidence" value="ECO:0007669"/>
    <property type="project" value="InterPro"/>
</dbReference>
<feature type="transmembrane region" description="Helical" evidence="1">
    <location>
        <begin position="414"/>
        <end position="432"/>
    </location>
</feature>
<keyword evidence="3" id="KW-1185">Reference proteome</keyword>
<proteinExistence type="predicted"/>
<keyword evidence="1" id="KW-0812">Transmembrane</keyword>
<evidence type="ECO:0000313" key="3">
    <source>
        <dbReference type="Proteomes" id="UP000325122"/>
    </source>
</evidence>
<dbReference type="AlphaFoldDB" id="A0A5M6ZJP5"/>
<feature type="transmembrane region" description="Helical" evidence="1">
    <location>
        <begin position="122"/>
        <end position="149"/>
    </location>
</feature>
<dbReference type="Proteomes" id="UP000325122">
    <property type="component" value="Unassembled WGS sequence"/>
</dbReference>
<reference evidence="2 3" key="1">
    <citation type="submission" date="2019-09" db="EMBL/GenBank/DDBJ databases">
        <authorList>
            <person name="Kevbrin V."/>
            <person name="Grouzdev D.S."/>
        </authorList>
    </citation>
    <scope>NUCLEOTIDE SEQUENCE [LARGE SCALE GENOMIC DNA]</scope>
    <source>
        <strain evidence="2 3">G-192</strain>
    </source>
</reference>
<organism evidence="2 3">
    <name type="scientific">Alkalicaulis satelles</name>
    <dbReference type="NCBI Taxonomy" id="2609175"/>
    <lineage>
        <taxon>Bacteria</taxon>
        <taxon>Pseudomonadati</taxon>
        <taxon>Pseudomonadota</taxon>
        <taxon>Alphaproteobacteria</taxon>
        <taxon>Maricaulales</taxon>
        <taxon>Maricaulaceae</taxon>
        <taxon>Alkalicaulis</taxon>
    </lineage>
</organism>
<feature type="transmembrane region" description="Helical" evidence="1">
    <location>
        <begin position="83"/>
        <end position="102"/>
    </location>
</feature>
<feature type="transmembrane region" description="Helical" evidence="1">
    <location>
        <begin position="305"/>
        <end position="327"/>
    </location>
</feature>
<sequence>MAETGKAAKGGGFLGAVERFGDRLPDPVFIFVWLIAILMAFSALAAFLEFTAIHPITGETLMAQSLFSRDNVQRLLTSMPQTLTGFAPLGLTLVIMLGAGVAERSGLFSAGLRAGLRNAPKAAMTPIVMLLALVATHSSDAAYVVLIPLSGVIYASVGRHPIAGIAAAFAGVSGGFSANFMPGPIDALILGVTEPAAQILDPSWSMNVAGNWFFILGMAAVFFPIGWFVTDRIIEPRLGTYTPKGETPISSQKSDSQLSPEERRGLWYALGGFLAVTGLWLWLTFGPGTYLQIPGAPWEERLNPMLDSLIAYFFLLFLICGVCFGIPTKTIKSHRDVVRMSTEAMKDMSGYIVLAFTAAHFVVMLNWTGLGAIAAIHGAGAIQTAGLPAPLLLAVMVLLAAGLNLVVGSASAKWAFMAPFLVPMLMILGISPEMATAAYRVGDSVTNIITPLMVYFPMVLAFCRRWDPDFGMGGLLANMLPYSFAFLIGGLTLTIFWVWLGIPVGPGAPVTFVVPDGAVLPEL</sequence>
<evidence type="ECO:0000313" key="2">
    <source>
        <dbReference type="EMBL" id="KAA5805036.1"/>
    </source>
</evidence>
<accession>A0A5M6ZJP5</accession>
<keyword evidence="1" id="KW-1133">Transmembrane helix</keyword>
<feature type="transmembrane region" description="Helical" evidence="1">
    <location>
        <begin position="212"/>
        <end position="230"/>
    </location>
</feature>
<protein>
    <submittedName>
        <fullName evidence="2">AbgT family transporter</fullName>
    </submittedName>
</protein>
<evidence type="ECO:0000256" key="1">
    <source>
        <dbReference type="SAM" id="Phobius"/>
    </source>
</evidence>
<feature type="transmembrane region" description="Helical" evidence="1">
    <location>
        <begin position="387"/>
        <end position="407"/>
    </location>
</feature>
<feature type="transmembrane region" description="Helical" evidence="1">
    <location>
        <begin position="475"/>
        <end position="500"/>
    </location>
</feature>
<feature type="transmembrane region" description="Helical" evidence="1">
    <location>
        <begin position="28"/>
        <end position="48"/>
    </location>
</feature>
<keyword evidence="1" id="KW-0472">Membrane</keyword>
<dbReference type="Pfam" id="PF03806">
    <property type="entry name" value="ABG_transport"/>
    <property type="match status" value="1"/>
</dbReference>
<name>A0A5M6ZJP5_9PROT</name>
<feature type="transmembrane region" description="Helical" evidence="1">
    <location>
        <begin position="266"/>
        <end position="285"/>
    </location>
</feature>
<feature type="transmembrane region" description="Helical" evidence="1">
    <location>
        <begin position="348"/>
        <end position="367"/>
    </location>
</feature>
<comment type="caution">
    <text evidence="2">The sequence shown here is derived from an EMBL/GenBank/DDBJ whole genome shotgun (WGS) entry which is preliminary data.</text>
</comment>
<dbReference type="GO" id="GO:1902604">
    <property type="term" value="P:p-aminobenzoyl-glutamate transmembrane transport"/>
    <property type="evidence" value="ECO:0007669"/>
    <property type="project" value="InterPro"/>
</dbReference>
<dbReference type="InterPro" id="IPR004697">
    <property type="entry name" value="AbgT"/>
</dbReference>
<feature type="transmembrane region" description="Helical" evidence="1">
    <location>
        <begin position="444"/>
        <end position="463"/>
    </location>
</feature>
<dbReference type="RefSeq" id="WP_150022067.1">
    <property type="nucleotide sequence ID" value="NZ_VWOJ01000001.1"/>
</dbReference>
<gene>
    <name evidence="2" type="ORF">F1654_03305</name>
</gene>
<dbReference type="EMBL" id="VWOJ01000001">
    <property type="protein sequence ID" value="KAA5805036.1"/>
    <property type="molecule type" value="Genomic_DNA"/>
</dbReference>
<dbReference type="PANTHER" id="PTHR30282">
    <property type="entry name" value="P-AMINOBENZOYL GLUTAMATE TRANSPORTER"/>
    <property type="match status" value="1"/>
</dbReference>
<dbReference type="PANTHER" id="PTHR30282:SF0">
    <property type="entry name" value="P-AMINOBENZOYL-GLUTAMATE TRANSPORT PROTEIN"/>
    <property type="match status" value="1"/>
</dbReference>